<dbReference type="InterPro" id="IPR000073">
    <property type="entry name" value="AB_hydrolase_1"/>
</dbReference>
<organism evidence="2 3">
    <name type="scientific">Parasphingopyxis marina</name>
    <dbReference type="NCBI Taxonomy" id="2761622"/>
    <lineage>
        <taxon>Bacteria</taxon>
        <taxon>Pseudomonadati</taxon>
        <taxon>Pseudomonadota</taxon>
        <taxon>Alphaproteobacteria</taxon>
        <taxon>Sphingomonadales</taxon>
        <taxon>Sphingomonadaceae</taxon>
        <taxon>Parasphingopyxis</taxon>
    </lineage>
</organism>
<evidence type="ECO:0000259" key="1">
    <source>
        <dbReference type="Pfam" id="PF12697"/>
    </source>
</evidence>
<accession>A0A842HTM1</accession>
<sequence>MAVFVLVHGAWSGGWGYREVAAKLRAAGHEVHVPTMTGLGDRAHLASPAITLSTHVADVLGMIESEDLDDIVLVGHSYGGMVVTGVATKIGAKIRSLVYLDAFLPGDGEALWDIADEAARKHYIDAQKDEPGFVAPLPMPPGVKPLRTMNRHPLLTLLEPVHFTGKEAQVKNRTYIYATRDAPTIFTQFYETVKDAPQWRVHEIATGHIVMLDDPEGLTRLLLAEVDR</sequence>
<dbReference type="Pfam" id="PF12697">
    <property type="entry name" value="Abhydrolase_6"/>
    <property type="match status" value="1"/>
</dbReference>
<feature type="domain" description="AB hydrolase-1" evidence="1">
    <location>
        <begin position="4"/>
        <end position="218"/>
    </location>
</feature>
<protein>
    <submittedName>
        <fullName evidence="2">Alpha/beta hydrolase</fullName>
    </submittedName>
</protein>
<dbReference type="RefSeq" id="WP_185799660.1">
    <property type="nucleotide sequence ID" value="NZ_JACJVJ010000001.1"/>
</dbReference>
<dbReference type="Proteomes" id="UP000564378">
    <property type="component" value="Unassembled WGS sequence"/>
</dbReference>
<dbReference type="PANTHER" id="PTHR37017">
    <property type="entry name" value="AB HYDROLASE-1 DOMAIN-CONTAINING PROTEIN-RELATED"/>
    <property type="match status" value="1"/>
</dbReference>
<evidence type="ECO:0000313" key="2">
    <source>
        <dbReference type="EMBL" id="MBC2776372.1"/>
    </source>
</evidence>
<proteinExistence type="predicted"/>
<dbReference type="AlphaFoldDB" id="A0A842HTM1"/>
<evidence type="ECO:0000313" key="3">
    <source>
        <dbReference type="Proteomes" id="UP000564378"/>
    </source>
</evidence>
<dbReference type="InterPro" id="IPR029058">
    <property type="entry name" value="AB_hydrolase_fold"/>
</dbReference>
<dbReference type="PANTHER" id="PTHR37017:SF11">
    <property type="entry name" value="ESTERASE_LIPASE_THIOESTERASE DOMAIN-CONTAINING PROTEIN"/>
    <property type="match status" value="1"/>
</dbReference>
<dbReference type="Gene3D" id="3.40.50.1820">
    <property type="entry name" value="alpha/beta hydrolase"/>
    <property type="match status" value="1"/>
</dbReference>
<comment type="caution">
    <text evidence="2">The sequence shown here is derived from an EMBL/GenBank/DDBJ whole genome shotgun (WGS) entry which is preliminary data.</text>
</comment>
<dbReference type="InterPro" id="IPR052897">
    <property type="entry name" value="Sec-Metab_Biosynth_Hydrolase"/>
</dbReference>
<dbReference type="EMBL" id="JACJVJ010000001">
    <property type="protein sequence ID" value="MBC2776372.1"/>
    <property type="molecule type" value="Genomic_DNA"/>
</dbReference>
<reference evidence="2 3" key="1">
    <citation type="submission" date="2020-08" db="EMBL/GenBank/DDBJ databases">
        <title>Draft genome sequence of Parasphingopyxis sp. GrpM-11.</title>
        <authorList>
            <person name="Oh J."/>
            <person name="Roh D.-H."/>
        </authorList>
    </citation>
    <scope>NUCLEOTIDE SEQUENCE [LARGE SCALE GENOMIC DNA]</scope>
    <source>
        <strain evidence="2 3">GrpM-11</strain>
    </source>
</reference>
<name>A0A842HTM1_9SPHN</name>
<keyword evidence="3" id="KW-1185">Reference proteome</keyword>
<dbReference type="SUPFAM" id="SSF53474">
    <property type="entry name" value="alpha/beta-Hydrolases"/>
    <property type="match status" value="1"/>
</dbReference>
<keyword evidence="2" id="KW-0378">Hydrolase</keyword>
<gene>
    <name evidence="2" type="ORF">H6P80_01940</name>
</gene>
<dbReference type="GO" id="GO:0016787">
    <property type="term" value="F:hydrolase activity"/>
    <property type="evidence" value="ECO:0007669"/>
    <property type="project" value="UniProtKB-KW"/>
</dbReference>